<reference evidence="1" key="1">
    <citation type="submission" date="2021-03" db="EMBL/GenBank/DDBJ databases">
        <title>Genome sequencing and assembly of Tianweitania sediminis.</title>
        <authorList>
            <person name="Chhetri G."/>
        </authorList>
    </citation>
    <scope>NUCLEOTIDE SEQUENCE</scope>
    <source>
        <strain evidence="1">Z8</strain>
    </source>
</reference>
<gene>
    <name evidence="1" type="ORF">J5Y06_05715</name>
</gene>
<comment type="caution">
    <text evidence="1">The sequence shown here is derived from an EMBL/GenBank/DDBJ whole genome shotgun (WGS) entry which is preliminary data.</text>
</comment>
<evidence type="ECO:0000313" key="2">
    <source>
        <dbReference type="Proteomes" id="UP000666240"/>
    </source>
</evidence>
<name>A0A8J7R0Z9_9HYPH</name>
<dbReference type="EMBL" id="JAGIYY010000001">
    <property type="protein sequence ID" value="MBP0438136.1"/>
    <property type="molecule type" value="Genomic_DNA"/>
</dbReference>
<protein>
    <submittedName>
        <fullName evidence="1">Uncharacterized protein</fullName>
    </submittedName>
</protein>
<organism evidence="1 2">
    <name type="scientific">Tianweitania sediminis</name>
    <dbReference type="NCBI Taxonomy" id="1502156"/>
    <lineage>
        <taxon>Bacteria</taxon>
        <taxon>Pseudomonadati</taxon>
        <taxon>Pseudomonadota</taxon>
        <taxon>Alphaproteobacteria</taxon>
        <taxon>Hyphomicrobiales</taxon>
        <taxon>Phyllobacteriaceae</taxon>
        <taxon>Tianweitania</taxon>
    </lineage>
</organism>
<evidence type="ECO:0000313" key="1">
    <source>
        <dbReference type="EMBL" id="MBP0438136.1"/>
    </source>
</evidence>
<sequence>MSSNRRPTAWAAVEKYILAREKTLLPLSTRAAVEHLKITVPECEHTDDELVQLVAISAVRHGRALAFDGPFAGASSEGRLTAPEPD</sequence>
<dbReference type="Proteomes" id="UP000666240">
    <property type="component" value="Unassembled WGS sequence"/>
</dbReference>
<dbReference type="AlphaFoldDB" id="A0A8J7R0Z9"/>
<accession>A0A8J7R0Z9</accession>
<proteinExistence type="predicted"/>
<keyword evidence="2" id="KW-1185">Reference proteome</keyword>
<dbReference type="RefSeq" id="WP_209334062.1">
    <property type="nucleotide sequence ID" value="NZ_JAGIYY010000001.1"/>
</dbReference>